<keyword evidence="1" id="KW-0732">Signal</keyword>
<protein>
    <recommendedName>
        <fullName evidence="4">Lipoprotein</fullName>
    </recommendedName>
</protein>
<feature type="signal peptide" evidence="1">
    <location>
        <begin position="1"/>
        <end position="19"/>
    </location>
</feature>
<reference evidence="2 3" key="1">
    <citation type="submission" date="2013-08" db="EMBL/GenBank/DDBJ databases">
        <authorList>
            <person name="Weinstock G."/>
            <person name="Sodergren E."/>
            <person name="Wylie T."/>
            <person name="Fulton L."/>
            <person name="Fulton R."/>
            <person name="Fronick C."/>
            <person name="O'Laughlin M."/>
            <person name="Godfrey J."/>
            <person name="Miner T."/>
            <person name="Herter B."/>
            <person name="Appelbaum E."/>
            <person name="Cordes M."/>
            <person name="Lek S."/>
            <person name="Wollam A."/>
            <person name="Pepin K.H."/>
            <person name="Palsikar V.B."/>
            <person name="Mitreva M."/>
            <person name="Wilson R.K."/>
        </authorList>
    </citation>
    <scope>NUCLEOTIDE SEQUENCE [LARGE SCALE GENOMIC DNA]</scope>
    <source>
        <strain evidence="2 3">ATCC 700332</strain>
    </source>
</reference>
<evidence type="ECO:0000256" key="1">
    <source>
        <dbReference type="SAM" id="SignalP"/>
    </source>
</evidence>
<feature type="chain" id="PRO_5047355156" description="Lipoprotein" evidence="1">
    <location>
        <begin position="20"/>
        <end position="193"/>
    </location>
</feature>
<dbReference type="PROSITE" id="PS51257">
    <property type="entry name" value="PROKAR_LIPOPROTEIN"/>
    <property type="match status" value="1"/>
</dbReference>
<evidence type="ECO:0000313" key="2">
    <source>
        <dbReference type="EMBL" id="ERJ93708.1"/>
    </source>
</evidence>
<gene>
    <name evidence="2" type="ORF">HMPREF9193_00803</name>
</gene>
<evidence type="ECO:0000313" key="3">
    <source>
        <dbReference type="Proteomes" id="UP000016649"/>
    </source>
</evidence>
<organism evidence="2 3">
    <name type="scientific">Treponema lecithinolyticum ATCC 700332</name>
    <dbReference type="NCBI Taxonomy" id="1321815"/>
    <lineage>
        <taxon>Bacteria</taxon>
        <taxon>Pseudomonadati</taxon>
        <taxon>Spirochaetota</taxon>
        <taxon>Spirochaetia</taxon>
        <taxon>Spirochaetales</taxon>
        <taxon>Treponemataceae</taxon>
        <taxon>Treponema</taxon>
    </lineage>
</organism>
<dbReference type="RefSeq" id="WP_021687021.1">
    <property type="nucleotide sequence ID" value="NZ_KI260564.1"/>
</dbReference>
<comment type="caution">
    <text evidence="2">The sequence shown here is derived from an EMBL/GenBank/DDBJ whole genome shotgun (WGS) entry which is preliminary data.</text>
</comment>
<dbReference type="Proteomes" id="UP000016649">
    <property type="component" value="Unassembled WGS sequence"/>
</dbReference>
<accession>A0ABN0P060</accession>
<proteinExistence type="predicted"/>
<keyword evidence="3" id="KW-1185">Reference proteome</keyword>
<name>A0ABN0P060_TRELE</name>
<dbReference type="EMBL" id="AWVH01000023">
    <property type="protein sequence ID" value="ERJ93708.1"/>
    <property type="molecule type" value="Genomic_DNA"/>
</dbReference>
<evidence type="ECO:0008006" key="4">
    <source>
        <dbReference type="Google" id="ProtNLM"/>
    </source>
</evidence>
<sequence length="193" mass="21191">MKKIILNACISLVFFTVLAGCNNGFSAGRKTPAGGTGDNSGKFIPDDIVEKKLSELTAAQQAEIKSLYGCYWPGGIKQQCVEIGDDKLIVYSVAMSSGYENIRWAKVSSMWICCSYLKTDTDYAPKDRRVALKFLKDGSGNLKVLQYVVPMGMKSGPFNKGKAVEKIDEGGKTYYVYDKNNSASPKMLKPIPR</sequence>